<feature type="compositionally biased region" description="Low complexity" evidence="1">
    <location>
        <begin position="20"/>
        <end position="32"/>
    </location>
</feature>
<dbReference type="EMBL" id="QNRK01000007">
    <property type="protein sequence ID" value="RBP15877.1"/>
    <property type="molecule type" value="Genomic_DNA"/>
</dbReference>
<dbReference type="Proteomes" id="UP000253529">
    <property type="component" value="Unassembled WGS sequence"/>
</dbReference>
<evidence type="ECO:0000313" key="2">
    <source>
        <dbReference type="EMBL" id="RBP15877.1"/>
    </source>
</evidence>
<feature type="region of interest" description="Disordered" evidence="1">
    <location>
        <begin position="1"/>
        <end position="34"/>
    </location>
</feature>
<name>A0A366FMP2_9HYPH</name>
<comment type="caution">
    <text evidence="2">The sequence shown here is derived from an EMBL/GenBank/DDBJ whole genome shotgun (WGS) entry which is preliminary data.</text>
</comment>
<organism evidence="2 3">
    <name type="scientific">Roseiarcus fermentans</name>
    <dbReference type="NCBI Taxonomy" id="1473586"/>
    <lineage>
        <taxon>Bacteria</taxon>
        <taxon>Pseudomonadati</taxon>
        <taxon>Pseudomonadota</taxon>
        <taxon>Alphaproteobacteria</taxon>
        <taxon>Hyphomicrobiales</taxon>
        <taxon>Roseiarcaceae</taxon>
        <taxon>Roseiarcus</taxon>
    </lineage>
</organism>
<dbReference type="AlphaFoldDB" id="A0A366FMP2"/>
<feature type="compositionally biased region" description="Basic and acidic residues" evidence="1">
    <location>
        <begin position="1"/>
        <end position="12"/>
    </location>
</feature>
<gene>
    <name evidence="2" type="ORF">DFR50_107147</name>
</gene>
<keyword evidence="3" id="KW-1185">Reference proteome</keyword>
<evidence type="ECO:0000313" key="3">
    <source>
        <dbReference type="Proteomes" id="UP000253529"/>
    </source>
</evidence>
<reference evidence="2 3" key="1">
    <citation type="submission" date="2018-06" db="EMBL/GenBank/DDBJ databases">
        <title>Genomic Encyclopedia of Type Strains, Phase IV (KMG-IV): sequencing the most valuable type-strain genomes for metagenomic binning, comparative biology and taxonomic classification.</title>
        <authorList>
            <person name="Goeker M."/>
        </authorList>
    </citation>
    <scope>NUCLEOTIDE SEQUENCE [LARGE SCALE GENOMIC DNA]</scope>
    <source>
        <strain evidence="2 3">DSM 24875</strain>
    </source>
</reference>
<protein>
    <submittedName>
        <fullName evidence="2">Uncharacterized protein</fullName>
    </submittedName>
</protein>
<accession>A0A366FMP2</accession>
<sequence length="324" mass="35950">MSGPEDKEHRPAVTELSDGAANRASSSSASTAGRHFMVHIVRAPGVVSDADKAQAKALLESEFGDYERFRKSLPKEAPPTKPSKTIPVWTADSKQSIDLVHFLTETLQHLGYVPAGRNADEDHNEIGFRAAWSSPAVEHFVSFNAWGRPNQYLSASISLGHTPADLFADQARLNFLPAAYRDIYARQPIWQKHMSFELGRIASWGLRFSLDITEFSASSLARQIEDSIRTFAVEKLSSVKDVGSMFELGVRDEEPFRWPKWGDTPRVAMVAYLGRKLGRDADELRSTLIPYVAKFKSPPDTSEPSAEEFVDRVLRDADVALATG</sequence>
<evidence type="ECO:0000256" key="1">
    <source>
        <dbReference type="SAM" id="MobiDB-lite"/>
    </source>
</evidence>
<proteinExistence type="predicted"/>
<dbReference type="RefSeq" id="WP_113888693.1">
    <property type="nucleotide sequence ID" value="NZ_QNRK01000007.1"/>
</dbReference>